<keyword evidence="2" id="KW-0812">Transmembrane</keyword>
<feature type="region of interest" description="Disordered" evidence="1">
    <location>
        <begin position="120"/>
        <end position="155"/>
    </location>
</feature>
<evidence type="ECO:0000313" key="4">
    <source>
        <dbReference type="EMBL" id="TGX44693.1"/>
    </source>
</evidence>
<comment type="caution">
    <text evidence="4">The sequence shown here is derived from an EMBL/GenBank/DDBJ whole genome shotgun (WGS) entry which is preliminary data.</text>
</comment>
<evidence type="ECO:0000259" key="3">
    <source>
        <dbReference type="PROSITE" id="PS51724"/>
    </source>
</evidence>
<name>A0A4S1WP67_9SPHN</name>
<reference evidence="4 5" key="1">
    <citation type="submission" date="2019-04" db="EMBL/GenBank/DDBJ databases">
        <title>Sphingomonas psychrotolerans sp. nov., isolated from soil in the Tianshan Mountains, Xinjiang, China.</title>
        <authorList>
            <person name="Luo Y."/>
            <person name="Sheng H."/>
        </authorList>
    </citation>
    <scope>NUCLEOTIDE SEQUENCE [LARGE SCALE GENOMIC DNA]</scope>
    <source>
        <strain evidence="4 5">KIS18-15</strain>
    </source>
</reference>
<dbReference type="Proteomes" id="UP000309848">
    <property type="component" value="Unassembled WGS sequence"/>
</dbReference>
<proteinExistence type="predicted"/>
<organism evidence="4 5">
    <name type="scientific">Sphingomonas naasensis</name>
    <dbReference type="NCBI Taxonomy" id="1344951"/>
    <lineage>
        <taxon>Bacteria</taxon>
        <taxon>Pseudomonadati</taxon>
        <taxon>Pseudomonadota</taxon>
        <taxon>Alphaproteobacteria</taxon>
        <taxon>Sphingomonadales</taxon>
        <taxon>Sphingomonadaceae</taxon>
        <taxon>Sphingomonas</taxon>
    </lineage>
</organism>
<dbReference type="SUPFAM" id="SSF110997">
    <property type="entry name" value="Sporulation related repeat"/>
    <property type="match status" value="1"/>
</dbReference>
<feature type="compositionally biased region" description="Basic and acidic residues" evidence="1">
    <location>
        <begin position="76"/>
        <end position="90"/>
    </location>
</feature>
<dbReference type="RefSeq" id="WP_135983706.1">
    <property type="nucleotide sequence ID" value="NZ_JAASQM010000002.1"/>
</dbReference>
<dbReference type="Gene3D" id="3.30.70.1070">
    <property type="entry name" value="Sporulation related repeat"/>
    <property type="match status" value="1"/>
</dbReference>
<keyword evidence="2" id="KW-1133">Transmembrane helix</keyword>
<dbReference type="InterPro" id="IPR036680">
    <property type="entry name" value="SPOR-like_sf"/>
</dbReference>
<dbReference type="GO" id="GO:0042834">
    <property type="term" value="F:peptidoglycan binding"/>
    <property type="evidence" value="ECO:0007669"/>
    <property type="project" value="InterPro"/>
</dbReference>
<dbReference type="InterPro" id="IPR007730">
    <property type="entry name" value="SPOR-like_dom"/>
</dbReference>
<feature type="transmembrane region" description="Helical" evidence="2">
    <location>
        <begin position="34"/>
        <end position="55"/>
    </location>
</feature>
<feature type="domain" description="SPOR" evidence="3">
    <location>
        <begin position="161"/>
        <end position="243"/>
    </location>
</feature>
<evidence type="ECO:0000256" key="1">
    <source>
        <dbReference type="SAM" id="MobiDB-lite"/>
    </source>
</evidence>
<keyword evidence="2" id="KW-0472">Membrane</keyword>
<dbReference type="PROSITE" id="PS51724">
    <property type="entry name" value="SPOR"/>
    <property type="match status" value="1"/>
</dbReference>
<feature type="region of interest" description="Disordered" evidence="1">
    <location>
        <begin position="64"/>
        <end position="93"/>
    </location>
</feature>
<accession>A0A4S1WP67</accession>
<dbReference type="AlphaFoldDB" id="A0A4S1WP67"/>
<evidence type="ECO:0000256" key="2">
    <source>
        <dbReference type="SAM" id="Phobius"/>
    </source>
</evidence>
<feature type="compositionally biased region" description="Low complexity" evidence="1">
    <location>
        <begin position="120"/>
        <end position="132"/>
    </location>
</feature>
<protein>
    <submittedName>
        <fullName evidence="4">SPOR domain-containing protein</fullName>
    </submittedName>
</protein>
<keyword evidence="5" id="KW-1185">Reference proteome</keyword>
<gene>
    <name evidence="4" type="ORF">E5A74_08010</name>
</gene>
<dbReference type="EMBL" id="SRXU01000002">
    <property type="protein sequence ID" value="TGX44693.1"/>
    <property type="molecule type" value="Genomic_DNA"/>
</dbReference>
<dbReference type="OrthoDB" id="7390714at2"/>
<sequence>MSLRTGQDFDEHDRLPWLETAEEDYPRDYSAARFMLIAVLALAVVGFVAVGYLWYQRSQTVSGGNGELIKAPAGDYKTKPDEPGGMKAEGEGDTVFSTSQGAASNSSINVGAVPEAPVEGTRAAAPGGTAPGSKNVKLSIPGPTTVTPNAPASGVRPAAAARPGSGSLIQLGAFPNEAGANIAWARLSKRFGYLAPLGKSVERGEAANGNTVWRLRVNAGSNPQARELCGRLKVAGENCFIAN</sequence>
<dbReference type="Pfam" id="PF05036">
    <property type="entry name" value="SPOR"/>
    <property type="match status" value="1"/>
</dbReference>
<evidence type="ECO:0000313" key="5">
    <source>
        <dbReference type="Proteomes" id="UP000309848"/>
    </source>
</evidence>